<evidence type="ECO:0000313" key="1">
    <source>
        <dbReference type="EMBL" id="RPB22216.1"/>
    </source>
</evidence>
<keyword evidence="2" id="KW-1185">Reference proteome</keyword>
<dbReference type="AlphaFoldDB" id="A0A3N4LHL3"/>
<protein>
    <submittedName>
        <fullName evidence="1">Uncharacterized protein</fullName>
    </submittedName>
</protein>
<gene>
    <name evidence="1" type="ORF">L211DRAFT_839844</name>
</gene>
<accession>A0A3N4LHL3</accession>
<dbReference type="InParanoid" id="A0A3N4LHL3"/>
<reference evidence="1 2" key="1">
    <citation type="journal article" date="2018" name="Nat. Ecol. Evol.">
        <title>Pezizomycetes genomes reveal the molecular basis of ectomycorrhizal truffle lifestyle.</title>
        <authorList>
            <person name="Murat C."/>
            <person name="Payen T."/>
            <person name="Noel B."/>
            <person name="Kuo A."/>
            <person name="Morin E."/>
            <person name="Chen J."/>
            <person name="Kohler A."/>
            <person name="Krizsan K."/>
            <person name="Balestrini R."/>
            <person name="Da Silva C."/>
            <person name="Montanini B."/>
            <person name="Hainaut M."/>
            <person name="Levati E."/>
            <person name="Barry K.W."/>
            <person name="Belfiori B."/>
            <person name="Cichocki N."/>
            <person name="Clum A."/>
            <person name="Dockter R.B."/>
            <person name="Fauchery L."/>
            <person name="Guy J."/>
            <person name="Iotti M."/>
            <person name="Le Tacon F."/>
            <person name="Lindquist E.A."/>
            <person name="Lipzen A."/>
            <person name="Malagnac F."/>
            <person name="Mello A."/>
            <person name="Molinier V."/>
            <person name="Miyauchi S."/>
            <person name="Poulain J."/>
            <person name="Riccioni C."/>
            <person name="Rubini A."/>
            <person name="Sitrit Y."/>
            <person name="Splivallo R."/>
            <person name="Traeger S."/>
            <person name="Wang M."/>
            <person name="Zifcakova L."/>
            <person name="Wipf D."/>
            <person name="Zambonelli A."/>
            <person name="Paolocci F."/>
            <person name="Nowrousian M."/>
            <person name="Ottonello S."/>
            <person name="Baldrian P."/>
            <person name="Spatafora J.W."/>
            <person name="Henrissat B."/>
            <person name="Nagy L.G."/>
            <person name="Aury J.M."/>
            <person name="Wincker P."/>
            <person name="Grigoriev I.V."/>
            <person name="Bonfante P."/>
            <person name="Martin F.M."/>
        </authorList>
    </citation>
    <scope>NUCLEOTIDE SEQUENCE [LARGE SCALE GENOMIC DNA]</scope>
    <source>
        <strain evidence="1 2">ATCC MYA-4762</strain>
    </source>
</reference>
<dbReference type="EMBL" id="ML121553">
    <property type="protein sequence ID" value="RPB22216.1"/>
    <property type="molecule type" value="Genomic_DNA"/>
</dbReference>
<name>A0A3N4LHL3_9PEZI</name>
<evidence type="ECO:0000313" key="2">
    <source>
        <dbReference type="Proteomes" id="UP000267821"/>
    </source>
</evidence>
<organism evidence="1 2">
    <name type="scientific">Terfezia boudieri ATCC MYA-4762</name>
    <dbReference type="NCBI Taxonomy" id="1051890"/>
    <lineage>
        <taxon>Eukaryota</taxon>
        <taxon>Fungi</taxon>
        <taxon>Dikarya</taxon>
        <taxon>Ascomycota</taxon>
        <taxon>Pezizomycotina</taxon>
        <taxon>Pezizomycetes</taxon>
        <taxon>Pezizales</taxon>
        <taxon>Pezizaceae</taxon>
        <taxon>Terfezia</taxon>
    </lineage>
</organism>
<dbReference type="Proteomes" id="UP000267821">
    <property type="component" value="Unassembled WGS sequence"/>
</dbReference>
<proteinExistence type="predicted"/>
<sequence length="147" mass="16027">MPMSSPCRGSRCRVGGQGCGCTPSTNYRWVGVPAVLAIALVSTRPPIVRFYGAVVLPTHVYTDELGVWQPTFSSARLRLCERAVIYLSVLSRKLMDVVTVHDRSELEKVEIAQGQKCPGDLNATGLQSVGEFLPPCHRSAVRGRRDG</sequence>